<name>A0A292PRQ4_9PEZI</name>
<proteinExistence type="predicted"/>
<dbReference type="EMBL" id="LN891050">
    <property type="protein sequence ID" value="CUS10322.1"/>
    <property type="molecule type" value="Genomic_DNA"/>
</dbReference>
<accession>A0A292PRQ4</accession>
<gene>
    <name evidence="1" type="ORF">GSTUAT00005579001</name>
</gene>
<organism evidence="1 2">
    <name type="scientific">Tuber aestivum</name>
    <name type="common">summer truffle</name>
    <dbReference type="NCBI Taxonomy" id="59557"/>
    <lineage>
        <taxon>Eukaryota</taxon>
        <taxon>Fungi</taxon>
        <taxon>Dikarya</taxon>
        <taxon>Ascomycota</taxon>
        <taxon>Pezizomycotina</taxon>
        <taxon>Pezizomycetes</taxon>
        <taxon>Pezizales</taxon>
        <taxon>Tuberaceae</taxon>
        <taxon>Tuber</taxon>
    </lineage>
</organism>
<sequence length="349" mass="38474">MGEFTPKAIYPGQCVCPTGDEFIEWIRQEVHSFGGGSTYLDLDLFSVAKDILSGTAVERNIVALNAVISWRTRKQNEIMDLVKKLVEREIIPESVVNSPIQLLPISKAAFQNRLVVTKLVPELLTMFEIPDTEDELQTKFNAPLYWFAIVLSRARHEMPFMCDLKKVVSALGDLGIAKVPTQWEKDEWISKITADTELEAETLYLGEDEVTKDLVKLKPFFGWRLPPYDVCEVTKNTGPEAEAVVVLTEDLDGGDELGDLAVVGFPRLEDGKERGGEGGGEGRTQGGVITRGALRDIGLVISLIMLCILLGGVEMPMTPWQGIGGMVGRVRHWTNSVGGEILMLASTPE</sequence>
<dbReference type="Proteomes" id="UP001412239">
    <property type="component" value="Unassembled WGS sequence"/>
</dbReference>
<keyword evidence="2" id="KW-1185">Reference proteome</keyword>
<evidence type="ECO:0000313" key="1">
    <source>
        <dbReference type="EMBL" id="CUS10322.1"/>
    </source>
</evidence>
<reference evidence="1" key="1">
    <citation type="submission" date="2015-10" db="EMBL/GenBank/DDBJ databases">
        <authorList>
            <person name="Regsiter A."/>
            <person name="william w."/>
        </authorList>
    </citation>
    <scope>NUCLEOTIDE SEQUENCE</scope>
    <source>
        <strain evidence="1">Montdore</strain>
    </source>
</reference>
<evidence type="ECO:0000313" key="2">
    <source>
        <dbReference type="Proteomes" id="UP001412239"/>
    </source>
</evidence>
<dbReference type="AlphaFoldDB" id="A0A292PRQ4"/>
<protein>
    <submittedName>
        <fullName evidence="1">Uncharacterized protein</fullName>
    </submittedName>
</protein>